<reference evidence="1" key="1">
    <citation type="submission" date="2018-05" db="EMBL/GenBank/DDBJ databases">
        <authorList>
            <person name="Lanie J.A."/>
            <person name="Ng W.-L."/>
            <person name="Kazmierczak K.M."/>
            <person name="Andrzejewski T.M."/>
            <person name="Davidsen T.M."/>
            <person name="Wayne K.J."/>
            <person name="Tettelin H."/>
            <person name="Glass J.I."/>
            <person name="Rusch D."/>
            <person name="Podicherti R."/>
            <person name="Tsui H.-C.T."/>
            <person name="Winkler M.E."/>
        </authorList>
    </citation>
    <scope>NUCLEOTIDE SEQUENCE</scope>
</reference>
<gene>
    <name evidence="1" type="ORF">METZ01_LOCUS500055</name>
</gene>
<protein>
    <submittedName>
        <fullName evidence="1">Uncharacterized protein</fullName>
    </submittedName>
</protein>
<dbReference type="AlphaFoldDB" id="A0A383DRR5"/>
<evidence type="ECO:0000313" key="1">
    <source>
        <dbReference type="EMBL" id="SVE47201.1"/>
    </source>
</evidence>
<dbReference type="EMBL" id="UINC01219644">
    <property type="protein sequence ID" value="SVE47201.1"/>
    <property type="molecule type" value="Genomic_DNA"/>
</dbReference>
<proteinExistence type="predicted"/>
<sequence length="58" mass="6695">MKKKKLDSKEIGLEVGLLIGRYFLQSDDLHYGYWEPDVPVDLLHCAEAQKAYSDLLLK</sequence>
<feature type="non-terminal residue" evidence="1">
    <location>
        <position position="58"/>
    </location>
</feature>
<organism evidence="1">
    <name type="scientific">marine metagenome</name>
    <dbReference type="NCBI Taxonomy" id="408172"/>
    <lineage>
        <taxon>unclassified sequences</taxon>
        <taxon>metagenomes</taxon>
        <taxon>ecological metagenomes</taxon>
    </lineage>
</organism>
<accession>A0A383DRR5</accession>
<name>A0A383DRR5_9ZZZZ</name>